<accession>E7SCS9</accession>
<sequence length="48" mass="5917">MKEVKKMKLLKWMKEPKKIKKSNKKTDLEKAEFGRQVLQQTQEFFLIY</sequence>
<gene>
    <name evidence="1" type="ORF">HMPREF9421_1865</name>
</gene>
<dbReference type="AlphaFoldDB" id="E7SCS9"/>
<dbReference type="HOGENOM" id="CLU_3158401_0_0_9"/>
<keyword evidence="2" id="KW-1185">Reference proteome</keyword>
<dbReference type="Proteomes" id="UP000002814">
    <property type="component" value="Unassembled WGS sequence"/>
</dbReference>
<name>E7SCS9_9STRE</name>
<evidence type="ECO:0000313" key="2">
    <source>
        <dbReference type="Proteomes" id="UP000002814"/>
    </source>
</evidence>
<protein>
    <submittedName>
        <fullName evidence="1">Uncharacterized protein</fullName>
    </submittedName>
</protein>
<evidence type="ECO:0000313" key="1">
    <source>
        <dbReference type="EMBL" id="EFV98653.1"/>
    </source>
</evidence>
<dbReference type="EMBL" id="AEQR01000021">
    <property type="protein sequence ID" value="EFV98653.1"/>
    <property type="molecule type" value="Genomic_DNA"/>
</dbReference>
<organism evidence="1 2">
    <name type="scientific">Streptococcus australis ATCC 700641</name>
    <dbReference type="NCBI Taxonomy" id="888833"/>
    <lineage>
        <taxon>Bacteria</taxon>
        <taxon>Bacillati</taxon>
        <taxon>Bacillota</taxon>
        <taxon>Bacilli</taxon>
        <taxon>Lactobacillales</taxon>
        <taxon>Streptococcaceae</taxon>
        <taxon>Streptococcus</taxon>
    </lineage>
</organism>
<comment type="caution">
    <text evidence="1">The sequence shown here is derived from an EMBL/GenBank/DDBJ whole genome shotgun (WGS) entry which is preliminary data.</text>
</comment>
<proteinExistence type="predicted"/>
<reference evidence="1 2" key="1">
    <citation type="submission" date="2010-12" db="EMBL/GenBank/DDBJ databases">
        <authorList>
            <person name="Muzny D."/>
            <person name="Qin X."/>
            <person name="Deng J."/>
            <person name="Jiang H."/>
            <person name="Liu Y."/>
            <person name="Qu J."/>
            <person name="Song X.-Z."/>
            <person name="Zhang L."/>
            <person name="Thornton R."/>
            <person name="Coyle M."/>
            <person name="Francisco L."/>
            <person name="Jackson L."/>
            <person name="Javaid M."/>
            <person name="Korchina V."/>
            <person name="Kovar C."/>
            <person name="Mata R."/>
            <person name="Mathew T."/>
            <person name="Ngo R."/>
            <person name="Nguyen L."/>
            <person name="Nguyen N."/>
            <person name="Okwuonu G."/>
            <person name="Ongeri F."/>
            <person name="Pham C."/>
            <person name="Simmons D."/>
            <person name="Wilczek-Boney K."/>
            <person name="Hale W."/>
            <person name="Jakkamsetti A."/>
            <person name="Pham P."/>
            <person name="Ruth R."/>
            <person name="San Lucas F."/>
            <person name="Warren J."/>
            <person name="Zhang J."/>
            <person name="Zhao Z."/>
            <person name="Zhou C."/>
            <person name="Zhu D."/>
            <person name="Lee S."/>
            <person name="Bess C."/>
            <person name="Blankenburg K."/>
            <person name="Forbes L."/>
            <person name="Fu Q."/>
            <person name="Gubbala S."/>
            <person name="Hirani K."/>
            <person name="Jayaseelan J.C."/>
            <person name="Lara F."/>
            <person name="Munidasa M."/>
            <person name="Palculict T."/>
            <person name="Patil S."/>
            <person name="Pu L.-L."/>
            <person name="Saada N."/>
            <person name="Tang L."/>
            <person name="Weissenberger G."/>
            <person name="Zhu Y."/>
            <person name="Hemphill L."/>
            <person name="Shang Y."/>
            <person name="Youmans B."/>
            <person name="Ayvaz T."/>
            <person name="Ross M."/>
            <person name="Santibanez J."/>
            <person name="Aqrawi P."/>
            <person name="Gross S."/>
            <person name="Joshi V."/>
            <person name="Fowler G."/>
            <person name="Nazareth L."/>
            <person name="Reid J."/>
            <person name="Worley K."/>
            <person name="Petrosino J."/>
            <person name="Highlander S."/>
            <person name="Gibbs R."/>
        </authorList>
    </citation>
    <scope>NUCLEOTIDE SEQUENCE [LARGE SCALE GENOMIC DNA]</scope>
    <source>
        <strain evidence="1 2">ATCC 700641</strain>
    </source>
</reference>